<dbReference type="STRING" id="61621.ENSRBIP00000009632"/>
<dbReference type="GO" id="GO:0051082">
    <property type="term" value="F:unfolded protein binding"/>
    <property type="evidence" value="ECO:0007669"/>
    <property type="project" value="InterPro"/>
</dbReference>
<keyword evidence="2" id="KW-0143">Chaperone</keyword>
<evidence type="ECO:0000256" key="2">
    <source>
        <dbReference type="ARBA" id="ARBA00023186"/>
    </source>
</evidence>
<dbReference type="InterPro" id="IPR001404">
    <property type="entry name" value="Hsp90_fam"/>
</dbReference>
<dbReference type="OMA" id="RTHRMRN"/>
<evidence type="ECO:0000313" key="4">
    <source>
        <dbReference type="Proteomes" id="UP000233180"/>
    </source>
</evidence>
<dbReference type="Gene3D" id="1.20.120.790">
    <property type="entry name" value="Heat shock protein 90, C-terminal domain"/>
    <property type="match status" value="1"/>
</dbReference>
<dbReference type="GO" id="GO:0140662">
    <property type="term" value="F:ATP-dependent protein folding chaperone"/>
    <property type="evidence" value="ECO:0007669"/>
    <property type="project" value="InterPro"/>
</dbReference>
<dbReference type="SUPFAM" id="SSF110942">
    <property type="entry name" value="HSP90 C-terminal domain"/>
    <property type="match status" value="1"/>
</dbReference>
<dbReference type="InterPro" id="IPR037196">
    <property type="entry name" value="HSP90_C"/>
</dbReference>
<reference evidence="3" key="2">
    <citation type="submission" date="2025-08" db="UniProtKB">
        <authorList>
            <consortium name="Ensembl"/>
        </authorList>
    </citation>
    <scope>IDENTIFICATION</scope>
</reference>
<dbReference type="Ensembl" id="ENSRBIT00000033250.1">
    <property type="protein sequence ID" value="ENSRBIP00000009632.1"/>
    <property type="gene ID" value="ENSRBIG00000028699.1"/>
</dbReference>
<dbReference type="GO" id="GO:0016887">
    <property type="term" value="F:ATP hydrolysis activity"/>
    <property type="evidence" value="ECO:0007669"/>
    <property type="project" value="InterPro"/>
</dbReference>
<sequence length="60" mass="6990">MGYMMAKKYLEINLDQPTVETLQQKAEADKDDEAVKDLVVLLFETTYSNSIYHEQPRSSY</sequence>
<dbReference type="GO" id="GO:0005524">
    <property type="term" value="F:ATP binding"/>
    <property type="evidence" value="ECO:0007669"/>
    <property type="project" value="InterPro"/>
</dbReference>
<dbReference type="GeneTree" id="ENSGT00940000169558"/>
<evidence type="ECO:0000313" key="3">
    <source>
        <dbReference type="Ensembl" id="ENSRBIP00000009632.1"/>
    </source>
</evidence>
<evidence type="ECO:0000256" key="1">
    <source>
        <dbReference type="ARBA" id="ARBA00008239"/>
    </source>
</evidence>
<proteinExistence type="inferred from homology"/>
<organism evidence="3 4">
    <name type="scientific">Rhinopithecus bieti</name>
    <name type="common">Black snub-nosed monkey</name>
    <name type="synonym">Pygathrix bieti</name>
    <dbReference type="NCBI Taxonomy" id="61621"/>
    <lineage>
        <taxon>Eukaryota</taxon>
        <taxon>Metazoa</taxon>
        <taxon>Chordata</taxon>
        <taxon>Craniata</taxon>
        <taxon>Vertebrata</taxon>
        <taxon>Euteleostomi</taxon>
        <taxon>Mammalia</taxon>
        <taxon>Eutheria</taxon>
        <taxon>Euarchontoglires</taxon>
        <taxon>Primates</taxon>
        <taxon>Haplorrhini</taxon>
        <taxon>Catarrhini</taxon>
        <taxon>Cercopithecidae</taxon>
        <taxon>Colobinae</taxon>
        <taxon>Rhinopithecus</taxon>
    </lineage>
</organism>
<dbReference type="Proteomes" id="UP000233180">
    <property type="component" value="Unassembled WGS sequence"/>
</dbReference>
<comment type="similarity">
    <text evidence="1">Belongs to the heat shock protein 90 family.</text>
</comment>
<name>A0A2K6KEE9_RHIBE</name>
<dbReference type="Pfam" id="PF00183">
    <property type="entry name" value="HSP90"/>
    <property type="match status" value="1"/>
</dbReference>
<dbReference type="AlphaFoldDB" id="A0A2K6KEE9"/>
<keyword evidence="4" id="KW-1185">Reference proteome</keyword>
<accession>A0A2K6KEE9</accession>
<reference evidence="3 4" key="1">
    <citation type="submission" date="2016-06" db="EMBL/GenBank/DDBJ databases">
        <title>Genome of Rhinopithecus bieti.</title>
        <authorList>
            <person name="Wu"/>
            <person name="C.-I. and Zhang"/>
            <person name="Y."/>
        </authorList>
    </citation>
    <scope>NUCLEOTIDE SEQUENCE</scope>
</reference>
<reference evidence="3" key="3">
    <citation type="submission" date="2025-09" db="UniProtKB">
        <authorList>
            <consortium name="Ensembl"/>
        </authorList>
    </citation>
    <scope>IDENTIFICATION</scope>
</reference>
<protein>
    <submittedName>
        <fullName evidence="3">Uncharacterized protein</fullName>
    </submittedName>
</protein>